<gene>
    <name evidence="3" type="ORF">DN069_04645</name>
</gene>
<dbReference type="InterPro" id="IPR014729">
    <property type="entry name" value="Rossmann-like_a/b/a_fold"/>
</dbReference>
<reference evidence="3 4" key="1">
    <citation type="submission" date="2018-06" db="EMBL/GenBank/DDBJ databases">
        <title>Streptacidiphilus pinicola sp. nov., isolated from pine grove soil.</title>
        <authorList>
            <person name="Roh S.G."/>
            <person name="Park S."/>
            <person name="Kim M.-K."/>
            <person name="Yun B.-R."/>
            <person name="Park J."/>
            <person name="Kim M.J."/>
            <person name="Kim Y.S."/>
            <person name="Kim S.B."/>
        </authorList>
    </citation>
    <scope>NUCLEOTIDE SEQUENCE [LARGE SCALE GENOMIC DNA]</scope>
    <source>
        <strain evidence="3 4">MMS16-CNU450</strain>
    </source>
</reference>
<evidence type="ECO:0000313" key="3">
    <source>
        <dbReference type="EMBL" id="RAG86855.1"/>
    </source>
</evidence>
<dbReference type="Pfam" id="PF00582">
    <property type="entry name" value="Usp"/>
    <property type="match status" value="1"/>
</dbReference>
<protein>
    <recommendedName>
        <fullName evidence="2">UspA domain-containing protein</fullName>
    </recommendedName>
</protein>
<keyword evidence="4" id="KW-1185">Reference proteome</keyword>
<dbReference type="EMBL" id="QKYN01000020">
    <property type="protein sequence ID" value="RAG86855.1"/>
    <property type="molecule type" value="Genomic_DNA"/>
</dbReference>
<feature type="domain" description="UspA" evidence="2">
    <location>
        <begin position="3"/>
        <end position="43"/>
    </location>
</feature>
<dbReference type="InterPro" id="IPR006016">
    <property type="entry name" value="UspA"/>
</dbReference>
<feature type="region of interest" description="Disordered" evidence="1">
    <location>
        <begin position="36"/>
        <end position="71"/>
    </location>
</feature>
<proteinExistence type="predicted"/>
<dbReference type="SUPFAM" id="SSF52402">
    <property type="entry name" value="Adenine nucleotide alpha hydrolases-like"/>
    <property type="match status" value="1"/>
</dbReference>
<dbReference type="AlphaFoldDB" id="A0A2X0KCQ6"/>
<evidence type="ECO:0000259" key="2">
    <source>
        <dbReference type="Pfam" id="PF00582"/>
    </source>
</evidence>
<accession>A0A2X0KCQ6</accession>
<name>A0A2X0KCQ6_9ACTN</name>
<comment type="caution">
    <text evidence="3">The sequence shown here is derived from an EMBL/GenBank/DDBJ whole genome shotgun (WGS) entry which is preliminary data.</text>
</comment>
<dbReference type="Gene3D" id="3.40.50.620">
    <property type="entry name" value="HUPs"/>
    <property type="match status" value="1"/>
</dbReference>
<evidence type="ECO:0000313" key="4">
    <source>
        <dbReference type="Proteomes" id="UP000248889"/>
    </source>
</evidence>
<sequence length="71" mass="7423">MPLTVACDGSETAGAAARWAAAYAVAAGESVRLLHVRPSRGGGPEQLRPRRPDVEPGAGAPGRRWRTSRTS</sequence>
<evidence type="ECO:0000256" key="1">
    <source>
        <dbReference type="SAM" id="MobiDB-lite"/>
    </source>
</evidence>
<dbReference type="Proteomes" id="UP000248889">
    <property type="component" value="Unassembled WGS sequence"/>
</dbReference>
<organism evidence="3 4">
    <name type="scientific">Streptacidiphilus pinicola</name>
    <dbReference type="NCBI Taxonomy" id="2219663"/>
    <lineage>
        <taxon>Bacteria</taxon>
        <taxon>Bacillati</taxon>
        <taxon>Actinomycetota</taxon>
        <taxon>Actinomycetes</taxon>
        <taxon>Kitasatosporales</taxon>
        <taxon>Streptomycetaceae</taxon>
        <taxon>Streptacidiphilus</taxon>
    </lineage>
</organism>